<dbReference type="InterPro" id="IPR050290">
    <property type="entry name" value="NAD(P)H-Q_Oxidoreduct_6"/>
</dbReference>
<dbReference type="PANTHER" id="PTHR48479">
    <property type="entry name" value="NAD(P)H-QUINONE OXIDOREDUCTASE SUBUNIT 6, CHLOROPLASTIC"/>
    <property type="match status" value="1"/>
</dbReference>
<gene>
    <name evidence="20" type="primary">ndhG</name>
    <name evidence="21" type="ORF">SELMODRAFT_137798</name>
</gene>
<dbReference type="AlphaFoldDB" id="D8TE51"/>
<evidence type="ECO:0000256" key="8">
    <source>
        <dbReference type="ARBA" id="ARBA00022692"/>
    </source>
</evidence>
<dbReference type="PANTHER" id="PTHR48479:SF1">
    <property type="entry name" value="NAD(P)H-QUINONE OXIDOREDUCTASE SUBUNIT 6, CHLOROPLASTIC"/>
    <property type="match status" value="1"/>
</dbReference>
<evidence type="ECO:0000256" key="19">
    <source>
        <dbReference type="RuleBase" id="RU004430"/>
    </source>
</evidence>
<accession>D8TE51</accession>
<organism evidence="21 22">
    <name type="scientific">Selaginella moellendorffii</name>
    <name type="common">Spikemoss</name>
    <dbReference type="NCBI Taxonomy" id="88036"/>
    <lineage>
        <taxon>Eukaryota</taxon>
        <taxon>Viridiplantae</taxon>
        <taxon>Streptophyta</taxon>
        <taxon>Embryophyta</taxon>
        <taxon>Tracheophyta</taxon>
        <taxon>Lycopodiopsida</taxon>
        <taxon>Selaginellales</taxon>
        <taxon>Selaginellaceae</taxon>
        <taxon>Selaginella</taxon>
    </lineage>
</organism>
<dbReference type="InterPro" id="IPR042106">
    <property type="entry name" value="Nuo/plastoQ_OxRdtase_6_NuoJ"/>
</dbReference>
<dbReference type="FunCoup" id="D8TE51">
    <property type="interactions" value="19"/>
</dbReference>
<comment type="similarity">
    <text evidence="3 19">Belongs to the complex I subunit 6 family.</text>
</comment>
<keyword evidence="22" id="KW-1185">Reference proteome</keyword>
<comment type="function">
    <text evidence="1">NDH shuttles electrons from NAD(P)H:plastoquinone, via FMN and iron-sulfur (Fe-S) centers, to quinones in the photosynthetic chain and possibly in a chloroplast respiratory chain. The immediate electron acceptor for the enzyme in this species is believed to be plastoquinone. Couples the redox reaction to proton translocation, and thus conserves the redox energy in a proton gradient.</text>
</comment>
<evidence type="ECO:0000256" key="5">
    <source>
        <dbReference type="ARBA" id="ARBA00022448"/>
    </source>
</evidence>
<evidence type="ECO:0000256" key="6">
    <source>
        <dbReference type="ARBA" id="ARBA00022528"/>
    </source>
</evidence>
<keyword evidence="9" id="KW-0874">Quinone</keyword>
<comment type="catalytic activity">
    <reaction evidence="19">
        <text>a ubiquinone + NADH + 5 H(+)(in) = a ubiquinol + NAD(+) + 4 H(+)(out)</text>
        <dbReference type="Rhea" id="RHEA:29091"/>
        <dbReference type="Rhea" id="RHEA-COMP:9565"/>
        <dbReference type="Rhea" id="RHEA-COMP:9566"/>
        <dbReference type="ChEBI" id="CHEBI:15378"/>
        <dbReference type="ChEBI" id="CHEBI:16389"/>
        <dbReference type="ChEBI" id="CHEBI:17976"/>
        <dbReference type="ChEBI" id="CHEBI:57540"/>
        <dbReference type="ChEBI" id="CHEBI:57945"/>
        <dbReference type="EC" id="7.1.1.2"/>
    </reaction>
</comment>
<evidence type="ECO:0000256" key="12">
    <source>
        <dbReference type="ARBA" id="ARBA00022967"/>
    </source>
</evidence>
<evidence type="ECO:0000256" key="9">
    <source>
        <dbReference type="ARBA" id="ARBA00022719"/>
    </source>
</evidence>
<dbReference type="eggNOG" id="ENOG502QQHR">
    <property type="taxonomic scope" value="Eukaryota"/>
</dbReference>
<evidence type="ECO:0000256" key="16">
    <source>
        <dbReference type="ARBA" id="ARBA00023136"/>
    </source>
</evidence>
<evidence type="ECO:0000256" key="7">
    <source>
        <dbReference type="ARBA" id="ARBA00022640"/>
    </source>
</evidence>
<keyword evidence="6 20" id="KW-0150">Chloroplast</keyword>
<evidence type="ECO:0000256" key="4">
    <source>
        <dbReference type="ARBA" id="ARBA00011199"/>
    </source>
</evidence>
<evidence type="ECO:0000256" key="11">
    <source>
        <dbReference type="ARBA" id="ARBA00022957"/>
    </source>
</evidence>
<dbReference type="EC" id="7.1.1.2" evidence="19"/>
<dbReference type="Gene3D" id="1.20.120.1200">
    <property type="entry name" value="NADH-ubiquinone/plastoquinone oxidoreductase chain 6, subunit NuoJ"/>
    <property type="match status" value="1"/>
</dbReference>
<keyword evidence="12 19" id="KW-1278">Translocase</keyword>
<evidence type="ECO:0000256" key="13">
    <source>
        <dbReference type="ARBA" id="ARBA00022989"/>
    </source>
</evidence>
<dbReference type="InterPro" id="IPR001457">
    <property type="entry name" value="NADH_UbQ/plastoQ_OxRdtase_su6"/>
</dbReference>
<evidence type="ECO:0000256" key="18">
    <source>
        <dbReference type="ARBA" id="ARBA00048026"/>
    </source>
</evidence>
<dbReference type="InParanoid" id="D8TE51"/>
<dbReference type="GO" id="GO:0048038">
    <property type="term" value="F:quinone binding"/>
    <property type="evidence" value="ECO:0007669"/>
    <property type="project" value="UniProtKB-KW"/>
</dbReference>
<dbReference type="GO" id="GO:0009535">
    <property type="term" value="C:chloroplast thylakoid membrane"/>
    <property type="evidence" value="ECO:0007669"/>
    <property type="project" value="UniProtKB-SubCell"/>
</dbReference>
<dbReference type="Pfam" id="PF00499">
    <property type="entry name" value="Oxidored_q3"/>
    <property type="match status" value="1"/>
</dbReference>
<keyword evidence="19 21" id="KW-0496">Mitochondrion</keyword>
<dbReference type="GO" id="GO:0008137">
    <property type="term" value="F:NADH dehydrogenase (ubiquinone) activity"/>
    <property type="evidence" value="ECO:0007669"/>
    <property type="project" value="UniProtKB-UniRule"/>
</dbReference>
<keyword evidence="14 19" id="KW-0520">NAD</keyword>
<evidence type="ECO:0000256" key="2">
    <source>
        <dbReference type="ARBA" id="ARBA00004454"/>
    </source>
</evidence>
<comment type="catalytic activity">
    <reaction evidence="18">
        <text>a plastoquinone + NADH + (n+1) H(+)(in) = a plastoquinol + NAD(+) + n H(+)(out)</text>
        <dbReference type="Rhea" id="RHEA:42608"/>
        <dbReference type="Rhea" id="RHEA-COMP:9561"/>
        <dbReference type="Rhea" id="RHEA-COMP:9562"/>
        <dbReference type="ChEBI" id="CHEBI:15378"/>
        <dbReference type="ChEBI" id="CHEBI:17757"/>
        <dbReference type="ChEBI" id="CHEBI:57540"/>
        <dbReference type="ChEBI" id="CHEBI:57945"/>
        <dbReference type="ChEBI" id="CHEBI:62192"/>
    </reaction>
</comment>
<evidence type="ECO:0000313" key="21">
    <source>
        <dbReference type="EMBL" id="EFJ05039.1"/>
    </source>
</evidence>
<keyword evidence="16" id="KW-0472">Membrane</keyword>
<dbReference type="Gramene" id="ADH10450">
    <property type="protein sequence ID" value="ADH10450"/>
    <property type="gene ID" value="ADH10450"/>
</dbReference>
<keyword evidence="15" id="KW-0793">Thylakoid</keyword>
<sequence>MSSPESVHDAVLVSSASGPALGSLGVVSLVNIVHPAPSSGSVSACISLPHPSMNADFAAAVQILIHAGAVNVPIPFAAMPVSQPQYPHPAKPWTVGDGITSALRTSAFPPLINMILYTSWYRIFPIVLRNAGSSPTHSVQRIGSYSSTESLPPFEPPSIVLLVALVGAITVARREQVIGQETEPALRIDD</sequence>
<evidence type="ECO:0000256" key="17">
    <source>
        <dbReference type="ARBA" id="ARBA00047726"/>
    </source>
</evidence>
<dbReference type="EMBL" id="GL377739">
    <property type="protein sequence ID" value="EFJ05039.1"/>
    <property type="molecule type" value="Genomic_DNA"/>
</dbReference>
<evidence type="ECO:0000313" key="20">
    <source>
        <dbReference type="EMBL" id="ADH10450.1"/>
    </source>
</evidence>
<dbReference type="Gramene" id="EFJ05039">
    <property type="protein sequence ID" value="EFJ05039"/>
    <property type="gene ID" value="SELMODRAFT_137798"/>
</dbReference>
<comment type="function">
    <text evidence="19">Core subunit of the mitochondrial membrane respiratory chain NADH dehydrogenase (Complex I) which catalyzes electron transfer from NADH through the respiratory chain, using ubiquinone as an electron acceptor. Essential for the catalytic activity and assembly of complex I.</text>
</comment>
<comment type="subunit">
    <text evidence="4">NDH is composed of at least 16 different subunits, 5 of which are encoded in the nucleus.</text>
</comment>
<keyword evidence="10" id="KW-0521">NADP</keyword>
<geneLocation type="mitochondrion" evidence="21"/>
<dbReference type="OMA" id="NIVHPAP"/>
<keyword evidence="8" id="KW-0812">Transmembrane</keyword>
<reference evidence="21 22" key="1">
    <citation type="journal article" date="2011" name="Science">
        <title>The Selaginella genome identifies genetic changes associated with the evolution of vascular plants.</title>
        <authorList>
            <person name="Banks J.A."/>
            <person name="Nishiyama T."/>
            <person name="Hasebe M."/>
            <person name="Bowman J.L."/>
            <person name="Gribskov M."/>
            <person name="dePamphilis C."/>
            <person name="Albert V.A."/>
            <person name="Aono N."/>
            <person name="Aoyama T."/>
            <person name="Ambrose B.A."/>
            <person name="Ashton N.W."/>
            <person name="Axtell M.J."/>
            <person name="Barker E."/>
            <person name="Barker M.S."/>
            <person name="Bennetzen J.L."/>
            <person name="Bonawitz N.D."/>
            <person name="Chapple C."/>
            <person name="Cheng C."/>
            <person name="Correa L.G."/>
            <person name="Dacre M."/>
            <person name="DeBarry J."/>
            <person name="Dreyer I."/>
            <person name="Elias M."/>
            <person name="Engstrom E.M."/>
            <person name="Estelle M."/>
            <person name="Feng L."/>
            <person name="Finet C."/>
            <person name="Floyd S.K."/>
            <person name="Frommer W.B."/>
            <person name="Fujita T."/>
            <person name="Gramzow L."/>
            <person name="Gutensohn M."/>
            <person name="Harholt J."/>
            <person name="Hattori M."/>
            <person name="Heyl A."/>
            <person name="Hirai T."/>
            <person name="Hiwatashi Y."/>
            <person name="Ishikawa M."/>
            <person name="Iwata M."/>
            <person name="Karol K.G."/>
            <person name="Koehler B."/>
            <person name="Kolukisaoglu U."/>
            <person name="Kubo M."/>
            <person name="Kurata T."/>
            <person name="Lalonde S."/>
            <person name="Li K."/>
            <person name="Li Y."/>
            <person name="Litt A."/>
            <person name="Lyons E."/>
            <person name="Manning G."/>
            <person name="Maruyama T."/>
            <person name="Michael T.P."/>
            <person name="Mikami K."/>
            <person name="Miyazaki S."/>
            <person name="Morinaga S."/>
            <person name="Murata T."/>
            <person name="Mueller-Roeber B."/>
            <person name="Nelson D.R."/>
            <person name="Obara M."/>
            <person name="Oguri Y."/>
            <person name="Olmstead R.G."/>
            <person name="Onodera N."/>
            <person name="Petersen B.L."/>
            <person name="Pils B."/>
            <person name="Prigge M."/>
            <person name="Rensing S.A."/>
            <person name="Riano-Pachon D.M."/>
            <person name="Roberts A.W."/>
            <person name="Sato Y."/>
            <person name="Scheller H.V."/>
            <person name="Schulz B."/>
            <person name="Schulz C."/>
            <person name="Shakirov E.V."/>
            <person name="Shibagaki N."/>
            <person name="Shinohara N."/>
            <person name="Shippen D.E."/>
            <person name="Soerensen I."/>
            <person name="Sotooka R."/>
            <person name="Sugimoto N."/>
            <person name="Sugita M."/>
            <person name="Sumikawa N."/>
            <person name="Tanurdzic M."/>
            <person name="Theissen G."/>
            <person name="Ulvskov P."/>
            <person name="Wakazuki S."/>
            <person name="Weng J.K."/>
            <person name="Willats W.W."/>
            <person name="Wipf D."/>
            <person name="Wolf P.G."/>
            <person name="Yang L."/>
            <person name="Zimmer A.D."/>
            <person name="Zhu Q."/>
            <person name="Mitros T."/>
            <person name="Hellsten U."/>
            <person name="Loque D."/>
            <person name="Otillar R."/>
            <person name="Salamov A."/>
            <person name="Schmutz J."/>
            <person name="Shapiro H."/>
            <person name="Lindquist E."/>
            <person name="Lucas S."/>
            <person name="Rokhsar D."/>
            <person name="Grigoriev I.V."/>
        </authorList>
    </citation>
    <scope>NUCLEOTIDE SEQUENCE [LARGE SCALE GENOMIC DNA]</scope>
</reference>
<keyword evidence="19" id="KW-0679">Respiratory chain</keyword>
<keyword evidence="13" id="KW-1133">Transmembrane helix</keyword>
<protein>
    <recommendedName>
        <fullName evidence="19">NADH-ubiquinone oxidoreductase chain 6</fullName>
        <ecNumber evidence="19">7.1.1.2</ecNumber>
    </recommendedName>
</protein>
<dbReference type="EMBL" id="HM173080">
    <property type="protein sequence ID" value="ADH10450.1"/>
    <property type="molecule type" value="Genomic_DNA"/>
</dbReference>
<evidence type="ECO:0000256" key="15">
    <source>
        <dbReference type="ARBA" id="ARBA00023078"/>
    </source>
</evidence>
<keyword evidence="19" id="KW-0249">Electron transport</keyword>
<keyword evidence="5 19" id="KW-0813">Transport</keyword>
<dbReference type="GO" id="GO:0031966">
    <property type="term" value="C:mitochondrial membrane"/>
    <property type="evidence" value="ECO:0007669"/>
    <property type="project" value="UniProtKB-SubCell"/>
</dbReference>
<comment type="catalytic activity">
    <reaction evidence="17">
        <text>a plastoquinone + NADPH + (n+1) H(+)(in) = a plastoquinol + NADP(+) + n H(+)(out)</text>
        <dbReference type="Rhea" id="RHEA:42612"/>
        <dbReference type="Rhea" id="RHEA-COMP:9561"/>
        <dbReference type="Rhea" id="RHEA-COMP:9562"/>
        <dbReference type="ChEBI" id="CHEBI:15378"/>
        <dbReference type="ChEBI" id="CHEBI:17757"/>
        <dbReference type="ChEBI" id="CHEBI:57783"/>
        <dbReference type="ChEBI" id="CHEBI:58349"/>
        <dbReference type="ChEBI" id="CHEBI:62192"/>
    </reaction>
</comment>
<dbReference type="Proteomes" id="UP000001514">
    <property type="component" value="Mitochondrion MT"/>
</dbReference>
<name>D8TE51_SELML</name>
<proteinExistence type="inferred from homology"/>
<comment type="subcellular location">
    <subcellularLocation>
        <location evidence="19">Mitochondrion membrane</location>
        <topology evidence="19">Multi-pass membrane protein</topology>
    </subcellularLocation>
    <subcellularLocation>
        <location evidence="2">Plastid</location>
        <location evidence="2">Chloroplast thylakoid membrane</location>
        <topology evidence="2">Multi-pass membrane protein</topology>
    </subcellularLocation>
</comment>
<dbReference type="HOGENOM" id="CLU_085957_3_0_1"/>
<keyword evidence="7 20" id="KW-0934">Plastid</keyword>
<dbReference type="STRING" id="88036.D8TE51"/>
<evidence type="ECO:0000256" key="3">
    <source>
        <dbReference type="ARBA" id="ARBA00005698"/>
    </source>
</evidence>
<evidence type="ECO:0000256" key="10">
    <source>
        <dbReference type="ARBA" id="ARBA00022857"/>
    </source>
</evidence>
<evidence type="ECO:0000256" key="1">
    <source>
        <dbReference type="ARBA" id="ARBA00004059"/>
    </source>
</evidence>
<evidence type="ECO:0000256" key="14">
    <source>
        <dbReference type="ARBA" id="ARBA00023027"/>
    </source>
</evidence>
<keyword evidence="19" id="KW-0830">Ubiquinone</keyword>
<keyword evidence="11" id="KW-0618">Plastoquinone</keyword>
<evidence type="ECO:0000313" key="22">
    <source>
        <dbReference type="Proteomes" id="UP000001514"/>
    </source>
</evidence>